<dbReference type="EMBL" id="JAVRJZ010000014">
    <property type="protein sequence ID" value="KAK2713369.1"/>
    <property type="molecule type" value="Genomic_DNA"/>
</dbReference>
<reference evidence="2" key="1">
    <citation type="submission" date="2023-07" db="EMBL/GenBank/DDBJ databases">
        <title>Chromosome-level genome assembly of Artemia franciscana.</title>
        <authorList>
            <person name="Jo E."/>
        </authorList>
    </citation>
    <scope>NUCLEOTIDE SEQUENCE</scope>
    <source>
        <tissue evidence="2">Whole body</tissue>
    </source>
</reference>
<comment type="caution">
    <text evidence="2">The sequence shown here is derived from an EMBL/GenBank/DDBJ whole genome shotgun (WGS) entry which is preliminary data.</text>
</comment>
<dbReference type="GO" id="GO:0005829">
    <property type="term" value="C:cytosol"/>
    <property type="evidence" value="ECO:0007669"/>
    <property type="project" value="TreeGrafter"/>
</dbReference>
<accession>A0AA88L586</accession>
<protein>
    <recommendedName>
        <fullName evidence="1">Microtubule-associated protein 1B/S N-terminal domain-containing protein</fullName>
    </recommendedName>
</protein>
<dbReference type="Pfam" id="PF23415">
    <property type="entry name" value="MAPB1_N"/>
    <property type="match status" value="1"/>
</dbReference>
<dbReference type="Proteomes" id="UP001187531">
    <property type="component" value="Unassembled WGS sequence"/>
</dbReference>
<dbReference type="GO" id="GO:0016358">
    <property type="term" value="P:dendrite development"/>
    <property type="evidence" value="ECO:0007669"/>
    <property type="project" value="TreeGrafter"/>
</dbReference>
<dbReference type="AlphaFoldDB" id="A0AA88L586"/>
<dbReference type="GO" id="GO:0003779">
    <property type="term" value="F:actin binding"/>
    <property type="evidence" value="ECO:0007669"/>
    <property type="project" value="TreeGrafter"/>
</dbReference>
<evidence type="ECO:0000313" key="3">
    <source>
        <dbReference type="Proteomes" id="UP001187531"/>
    </source>
</evidence>
<sequence length="147" mass="16667">MEPGITILQTLATLLPEAVKRRFNILVHYAIPRRERLVQHATENLVIEVLIQPLVSTVRQCVKNLLASFTKHRHIIHVGYTLSGSGDWLLQDGTFSVDDFIDLASDYDVQRIVRAYESSISMDITCSPDGYWMGETLQQNPKTKGLK</sequence>
<feature type="non-terminal residue" evidence="2">
    <location>
        <position position="147"/>
    </location>
</feature>
<feature type="domain" description="Microtubule-associated protein 1B/S N-terminal" evidence="1">
    <location>
        <begin position="35"/>
        <end position="144"/>
    </location>
</feature>
<dbReference type="GO" id="GO:0005874">
    <property type="term" value="C:microtubule"/>
    <property type="evidence" value="ECO:0007669"/>
    <property type="project" value="InterPro"/>
</dbReference>
<dbReference type="GO" id="GO:0007409">
    <property type="term" value="P:axonogenesis"/>
    <property type="evidence" value="ECO:0007669"/>
    <property type="project" value="TreeGrafter"/>
</dbReference>
<dbReference type="GO" id="GO:0008017">
    <property type="term" value="F:microtubule binding"/>
    <property type="evidence" value="ECO:0007669"/>
    <property type="project" value="InterPro"/>
</dbReference>
<name>A0AA88L586_ARTSF</name>
<dbReference type="GO" id="GO:0030425">
    <property type="term" value="C:dendrite"/>
    <property type="evidence" value="ECO:0007669"/>
    <property type="project" value="TreeGrafter"/>
</dbReference>
<dbReference type="GO" id="GO:0005875">
    <property type="term" value="C:microtubule associated complex"/>
    <property type="evidence" value="ECO:0007669"/>
    <property type="project" value="TreeGrafter"/>
</dbReference>
<evidence type="ECO:0000313" key="2">
    <source>
        <dbReference type="EMBL" id="KAK2713369.1"/>
    </source>
</evidence>
<dbReference type="PANTHER" id="PTHR13843:SF12">
    <property type="entry name" value="ATPASE F1_V1_A1 COMPLEX ALPHA_BETA SUBUNIT NUCLEOTIDE-BINDING DOMAIN-CONTAINING PROTEIN"/>
    <property type="match status" value="1"/>
</dbReference>
<dbReference type="PANTHER" id="PTHR13843">
    <property type="entry name" value="MICROTUBULE-ASSOCIATED PROTEIN"/>
    <property type="match status" value="1"/>
</dbReference>
<dbReference type="GO" id="GO:0043025">
    <property type="term" value="C:neuronal cell body"/>
    <property type="evidence" value="ECO:0007669"/>
    <property type="project" value="TreeGrafter"/>
</dbReference>
<gene>
    <name evidence="2" type="ORF">QYM36_009287</name>
</gene>
<proteinExistence type="predicted"/>
<dbReference type="GO" id="GO:0045202">
    <property type="term" value="C:synapse"/>
    <property type="evidence" value="ECO:0007669"/>
    <property type="project" value="TreeGrafter"/>
</dbReference>
<organism evidence="2 3">
    <name type="scientific">Artemia franciscana</name>
    <name type="common">Brine shrimp</name>
    <name type="synonym">Artemia sanfranciscana</name>
    <dbReference type="NCBI Taxonomy" id="6661"/>
    <lineage>
        <taxon>Eukaryota</taxon>
        <taxon>Metazoa</taxon>
        <taxon>Ecdysozoa</taxon>
        <taxon>Arthropoda</taxon>
        <taxon>Crustacea</taxon>
        <taxon>Branchiopoda</taxon>
        <taxon>Anostraca</taxon>
        <taxon>Artemiidae</taxon>
        <taxon>Artemia</taxon>
    </lineage>
</organism>
<dbReference type="GO" id="GO:0031114">
    <property type="term" value="P:regulation of microtubule depolymerization"/>
    <property type="evidence" value="ECO:0007669"/>
    <property type="project" value="TreeGrafter"/>
</dbReference>
<evidence type="ECO:0000259" key="1">
    <source>
        <dbReference type="Pfam" id="PF23415"/>
    </source>
</evidence>
<keyword evidence="3" id="KW-1185">Reference proteome</keyword>
<dbReference type="InterPro" id="IPR026074">
    <property type="entry name" value="MAP1"/>
</dbReference>
<dbReference type="GO" id="GO:0000226">
    <property type="term" value="P:microtubule cytoskeleton organization"/>
    <property type="evidence" value="ECO:0007669"/>
    <property type="project" value="InterPro"/>
</dbReference>
<dbReference type="InterPro" id="IPR056617">
    <property type="entry name" value="MAP1B/S_N"/>
</dbReference>